<evidence type="ECO:0000313" key="2">
    <source>
        <dbReference type="Proteomes" id="UP001157418"/>
    </source>
</evidence>
<dbReference type="EMBL" id="CAKMRJ010003334">
    <property type="protein sequence ID" value="CAH1433041.1"/>
    <property type="molecule type" value="Genomic_DNA"/>
</dbReference>
<keyword evidence="2" id="KW-1185">Reference proteome</keyword>
<accession>A0AAU9N0Z2</accession>
<gene>
    <name evidence="1" type="ORF">LVIROSA_LOCUS19651</name>
</gene>
<dbReference type="Proteomes" id="UP001157418">
    <property type="component" value="Unassembled WGS sequence"/>
</dbReference>
<name>A0AAU9N0Z2_9ASTR</name>
<protein>
    <submittedName>
        <fullName evidence="1">Uncharacterized protein</fullName>
    </submittedName>
</protein>
<evidence type="ECO:0000313" key="1">
    <source>
        <dbReference type="EMBL" id="CAH1433041.1"/>
    </source>
</evidence>
<dbReference type="AlphaFoldDB" id="A0AAU9N0Z2"/>
<sequence>MFWILKSPSAPSYAIYFPDQSSSSSFKDFRIFKLLKLLPAKYLLKCLNERLDCICSFLASGSAPYGCIVSTDDASKVEEVVGKSF</sequence>
<comment type="caution">
    <text evidence="1">The sequence shown here is derived from an EMBL/GenBank/DDBJ whole genome shotgun (WGS) entry which is preliminary data.</text>
</comment>
<proteinExistence type="predicted"/>
<reference evidence="1 2" key="1">
    <citation type="submission" date="2022-01" db="EMBL/GenBank/DDBJ databases">
        <authorList>
            <person name="Xiong W."/>
            <person name="Schranz E."/>
        </authorList>
    </citation>
    <scope>NUCLEOTIDE SEQUENCE [LARGE SCALE GENOMIC DNA]</scope>
</reference>
<organism evidence="1 2">
    <name type="scientific">Lactuca virosa</name>
    <dbReference type="NCBI Taxonomy" id="75947"/>
    <lineage>
        <taxon>Eukaryota</taxon>
        <taxon>Viridiplantae</taxon>
        <taxon>Streptophyta</taxon>
        <taxon>Embryophyta</taxon>
        <taxon>Tracheophyta</taxon>
        <taxon>Spermatophyta</taxon>
        <taxon>Magnoliopsida</taxon>
        <taxon>eudicotyledons</taxon>
        <taxon>Gunneridae</taxon>
        <taxon>Pentapetalae</taxon>
        <taxon>asterids</taxon>
        <taxon>campanulids</taxon>
        <taxon>Asterales</taxon>
        <taxon>Asteraceae</taxon>
        <taxon>Cichorioideae</taxon>
        <taxon>Cichorieae</taxon>
        <taxon>Lactucinae</taxon>
        <taxon>Lactuca</taxon>
    </lineage>
</organism>